<dbReference type="InterPro" id="IPR050936">
    <property type="entry name" value="AP-1-like"/>
</dbReference>
<dbReference type="InterPro" id="IPR046347">
    <property type="entry name" value="bZIP_sf"/>
</dbReference>
<dbReference type="AlphaFoldDB" id="A0A1Y2C3X2"/>
<feature type="compositionally biased region" description="Low complexity" evidence="3">
    <location>
        <begin position="132"/>
        <end position="143"/>
    </location>
</feature>
<keyword evidence="2" id="KW-0539">Nucleus</keyword>
<dbReference type="Proteomes" id="UP000193642">
    <property type="component" value="Unassembled WGS sequence"/>
</dbReference>
<feature type="region of interest" description="Disordered" evidence="3">
    <location>
        <begin position="120"/>
        <end position="172"/>
    </location>
</feature>
<feature type="domain" description="BZIP" evidence="4">
    <location>
        <begin position="58"/>
        <end position="122"/>
    </location>
</feature>
<comment type="caution">
    <text evidence="5">The sequence shown here is derived from an EMBL/GenBank/DDBJ whole genome shotgun (WGS) entry which is preliminary data.</text>
</comment>
<comment type="subcellular location">
    <subcellularLocation>
        <location evidence="1">Nucleus</location>
    </subcellularLocation>
</comment>
<reference evidence="5 6" key="1">
    <citation type="submission" date="2016-07" db="EMBL/GenBank/DDBJ databases">
        <title>Pervasive Adenine N6-methylation of Active Genes in Fungi.</title>
        <authorList>
            <consortium name="DOE Joint Genome Institute"/>
            <person name="Mondo S.J."/>
            <person name="Dannebaum R.O."/>
            <person name="Kuo R.C."/>
            <person name="Labutti K."/>
            <person name="Haridas S."/>
            <person name="Kuo A."/>
            <person name="Salamov A."/>
            <person name="Ahrendt S.R."/>
            <person name="Lipzen A."/>
            <person name="Sullivan W."/>
            <person name="Andreopoulos W.B."/>
            <person name="Clum A."/>
            <person name="Lindquist E."/>
            <person name="Daum C."/>
            <person name="Ramamoorthy G.K."/>
            <person name="Gryganskyi A."/>
            <person name="Culley D."/>
            <person name="Magnuson J.K."/>
            <person name="James T.Y."/>
            <person name="O'Malley M.A."/>
            <person name="Stajich J.E."/>
            <person name="Spatafora J.W."/>
            <person name="Visel A."/>
            <person name="Grigoriev I.V."/>
        </authorList>
    </citation>
    <scope>NUCLEOTIDE SEQUENCE [LARGE SCALE GENOMIC DNA]</scope>
    <source>
        <strain evidence="5 6">JEL800</strain>
    </source>
</reference>
<dbReference type="STRING" id="329046.A0A1Y2C3X2"/>
<evidence type="ECO:0000256" key="1">
    <source>
        <dbReference type="ARBA" id="ARBA00004123"/>
    </source>
</evidence>
<dbReference type="GO" id="GO:0090575">
    <property type="term" value="C:RNA polymerase II transcription regulator complex"/>
    <property type="evidence" value="ECO:0007669"/>
    <property type="project" value="TreeGrafter"/>
</dbReference>
<dbReference type="SMART" id="SM00338">
    <property type="entry name" value="BRLZ"/>
    <property type="match status" value="1"/>
</dbReference>
<dbReference type="PANTHER" id="PTHR40621:SF6">
    <property type="entry name" value="AP-1-LIKE TRANSCRIPTION FACTOR YAP1-RELATED"/>
    <property type="match status" value="1"/>
</dbReference>
<feature type="compositionally biased region" description="Low complexity" evidence="3">
    <location>
        <begin position="65"/>
        <end position="75"/>
    </location>
</feature>
<keyword evidence="6" id="KW-1185">Reference proteome</keyword>
<evidence type="ECO:0000256" key="3">
    <source>
        <dbReference type="SAM" id="MobiDB-lite"/>
    </source>
</evidence>
<dbReference type="GO" id="GO:0001228">
    <property type="term" value="F:DNA-binding transcription activator activity, RNA polymerase II-specific"/>
    <property type="evidence" value="ECO:0007669"/>
    <property type="project" value="TreeGrafter"/>
</dbReference>
<accession>A0A1Y2C3X2</accession>
<evidence type="ECO:0000259" key="4">
    <source>
        <dbReference type="SMART" id="SM00338"/>
    </source>
</evidence>
<dbReference type="GO" id="GO:0000976">
    <property type="term" value="F:transcription cis-regulatory region binding"/>
    <property type="evidence" value="ECO:0007669"/>
    <property type="project" value="InterPro"/>
</dbReference>
<evidence type="ECO:0000313" key="6">
    <source>
        <dbReference type="Proteomes" id="UP000193642"/>
    </source>
</evidence>
<evidence type="ECO:0000256" key="2">
    <source>
        <dbReference type="ARBA" id="ARBA00023242"/>
    </source>
</evidence>
<dbReference type="InterPro" id="IPR004827">
    <property type="entry name" value="bZIP"/>
</dbReference>
<feature type="compositionally biased region" description="Low complexity" evidence="3">
    <location>
        <begin position="1"/>
        <end position="16"/>
    </location>
</feature>
<dbReference type="CDD" id="cd14688">
    <property type="entry name" value="bZIP_YAP"/>
    <property type="match status" value="1"/>
</dbReference>
<dbReference type="EMBL" id="MCGO01000031">
    <property type="protein sequence ID" value="ORY41701.1"/>
    <property type="molecule type" value="Genomic_DNA"/>
</dbReference>
<organism evidence="5 6">
    <name type="scientific">Rhizoclosmatium globosum</name>
    <dbReference type="NCBI Taxonomy" id="329046"/>
    <lineage>
        <taxon>Eukaryota</taxon>
        <taxon>Fungi</taxon>
        <taxon>Fungi incertae sedis</taxon>
        <taxon>Chytridiomycota</taxon>
        <taxon>Chytridiomycota incertae sedis</taxon>
        <taxon>Chytridiomycetes</taxon>
        <taxon>Chytridiales</taxon>
        <taxon>Chytriomycetaceae</taxon>
        <taxon>Rhizoclosmatium</taxon>
    </lineage>
</organism>
<feature type="compositionally biased region" description="Polar residues" evidence="3">
    <location>
        <begin position="17"/>
        <end position="29"/>
    </location>
</feature>
<evidence type="ECO:0000313" key="5">
    <source>
        <dbReference type="EMBL" id="ORY41701.1"/>
    </source>
</evidence>
<feature type="compositionally biased region" description="Polar residues" evidence="3">
    <location>
        <begin position="157"/>
        <end position="172"/>
    </location>
</feature>
<dbReference type="PANTHER" id="PTHR40621">
    <property type="entry name" value="TRANSCRIPTION FACTOR KAPC-RELATED"/>
    <property type="match status" value="1"/>
</dbReference>
<gene>
    <name evidence="5" type="ORF">BCR33DRAFT_739694</name>
</gene>
<dbReference type="Gene3D" id="1.20.5.170">
    <property type="match status" value="1"/>
</dbReference>
<name>A0A1Y2C3X2_9FUNG</name>
<feature type="region of interest" description="Disordered" evidence="3">
    <location>
        <begin position="1"/>
        <end position="80"/>
    </location>
</feature>
<protein>
    <recommendedName>
        <fullName evidence="4">BZIP domain-containing protein</fullName>
    </recommendedName>
</protein>
<proteinExistence type="predicted"/>
<dbReference type="SUPFAM" id="SSF57959">
    <property type="entry name" value="Leucine zipper domain"/>
    <property type="match status" value="1"/>
</dbReference>
<sequence>MRASSASESSIAEEGSQFGSASAESQSAHGSPVGELQGSSGPQGSVEPERRKPGRKPLTSDPASRRTAQTRAAQRAFRERKAAAFAALEQRVSELEVLLSISREETDVLKSHNERLMQENSRLSEQIHKYQHQQQPQQPLSLLHEQKPQPTEVVTPLGNSSSERQQYWNTVS</sequence>